<evidence type="ECO:0000313" key="2">
    <source>
        <dbReference type="Proteomes" id="UP000008177"/>
    </source>
</evidence>
<organism evidence="1 2">
    <name type="scientific">Botryotinia fuckeliana (strain T4)</name>
    <name type="common">Noble rot fungus</name>
    <name type="synonym">Botrytis cinerea</name>
    <dbReference type="NCBI Taxonomy" id="999810"/>
    <lineage>
        <taxon>Eukaryota</taxon>
        <taxon>Fungi</taxon>
        <taxon>Dikarya</taxon>
        <taxon>Ascomycota</taxon>
        <taxon>Pezizomycotina</taxon>
        <taxon>Leotiomycetes</taxon>
        <taxon>Helotiales</taxon>
        <taxon>Sclerotiniaceae</taxon>
        <taxon>Botrytis</taxon>
    </lineage>
</organism>
<sequence>MPAVIILLGLTTQIEREAHSHSAEFSGSCKIMFKRQHSRSGHSPIDAGQVEQHRHQFVASLPYRECYIYIYCLRR</sequence>
<dbReference type="InParanoid" id="G2XNB6"/>
<proteinExistence type="predicted"/>
<accession>G2XNB6</accession>
<name>G2XNB6_BOTF4</name>
<reference evidence="2" key="1">
    <citation type="journal article" date="2011" name="PLoS Genet.">
        <title>Genomic analysis of the necrotrophic fungal pathogens Sclerotinia sclerotiorum and Botrytis cinerea.</title>
        <authorList>
            <person name="Amselem J."/>
            <person name="Cuomo C.A."/>
            <person name="van Kan J.A."/>
            <person name="Viaud M."/>
            <person name="Benito E.P."/>
            <person name="Couloux A."/>
            <person name="Coutinho P.M."/>
            <person name="de Vries R.P."/>
            <person name="Dyer P.S."/>
            <person name="Fillinger S."/>
            <person name="Fournier E."/>
            <person name="Gout L."/>
            <person name="Hahn M."/>
            <person name="Kohn L."/>
            <person name="Lapalu N."/>
            <person name="Plummer K.M."/>
            <person name="Pradier J.M."/>
            <person name="Quevillon E."/>
            <person name="Sharon A."/>
            <person name="Simon A."/>
            <person name="ten Have A."/>
            <person name="Tudzynski B."/>
            <person name="Tudzynski P."/>
            <person name="Wincker P."/>
            <person name="Andrew M."/>
            <person name="Anthouard V."/>
            <person name="Beever R.E."/>
            <person name="Beffa R."/>
            <person name="Benoit I."/>
            <person name="Bouzid O."/>
            <person name="Brault B."/>
            <person name="Chen Z."/>
            <person name="Choquer M."/>
            <person name="Collemare J."/>
            <person name="Cotton P."/>
            <person name="Danchin E.G."/>
            <person name="Da Silva C."/>
            <person name="Gautier A."/>
            <person name="Giraud C."/>
            <person name="Giraud T."/>
            <person name="Gonzalez C."/>
            <person name="Grossetete S."/>
            <person name="Guldener U."/>
            <person name="Henrissat B."/>
            <person name="Howlett B.J."/>
            <person name="Kodira C."/>
            <person name="Kretschmer M."/>
            <person name="Lappartient A."/>
            <person name="Leroch M."/>
            <person name="Levis C."/>
            <person name="Mauceli E."/>
            <person name="Neuveglise C."/>
            <person name="Oeser B."/>
            <person name="Pearson M."/>
            <person name="Poulain J."/>
            <person name="Poussereau N."/>
            <person name="Quesneville H."/>
            <person name="Rascle C."/>
            <person name="Schumacher J."/>
            <person name="Segurens B."/>
            <person name="Sexton A."/>
            <person name="Silva E."/>
            <person name="Sirven C."/>
            <person name="Soanes D.M."/>
            <person name="Talbot N.J."/>
            <person name="Templeton M."/>
            <person name="Yandava C."/>
            <person name="Yarden O."/>
            <person name="Zeng Q."/>
            <person name="Rollins J.A."/>
            <person name="Lebrun M.H."/>
            <person name="Dickman M."/>
        </authorList>
    </citation>
    <scope>NUCLEOTIDE SEQUENCE [LARGE SCALE GENOMIC DNA]</scope>
    <source>
        <strain evidence="2">T4</strain>
    </source>
</reference>
<dbReference type="Proteomes" id="UP000008177">
    <property type="component" value="Unplaced contigs"/>
</dbReference>
<gene>
    <name evidence="1" type="ORF">BofuT4_uP015000.1</name>
</gene>
<dbReference type="HOGENOM" id="CLU_2670767_0_0_1"/>
<dbReference type="EMBL" id="FQ790245">
    <property type="protein sequence ID" value="CCD42372.1"/>
    <property type="molecule type" value="Genomic_DNA"/>
</dbReference>
<protein>
    <submittedName>
        <fullName evidence="1">Uncharacterized protein</fullName>
    </submittedName>
</protein>
<dbReference type="AlphaFoldDB" id="G2XNB6"/>
<evidence type="ECO:0000313" key="1">
    <source>
        <dbReference type="EMBL" id="CCD42372.1"/>
    </source>
</evidence>